<organism evidence="1 2">
    <name type="scientific">Phragmitibacter flavus</name>
    <dbReference type="NCBI Taxonomy" id="2576071"/>
    <lineage>
        <taxon>Bacteria</taxon>
        <taxon>Pseudomonadati</taxon>
        <taxon>Verrucomicrobiota</taxon>
        <taxon>Verrucomicrobiia</taxon>
        <taxon>Verrucomicrobiales</taxon>
        <taxon>Verrucomicrobiaceae</taxon>
        <taxon>Phragmitibacter</taxon>
    </lineage>
</organism>
<dbReference type="Proteomes" id="UP000306196">
    <property type="component" value="Unassembled WGS sequence"/>
</dbReference>
<dbReference type="Pfam" id="PF07237">
    <property type="entry name" value="DUF1428"/>
    <property type="match status" value="1"/>
</dbReference>
<dbReference type="SUPFAM" id="SSF54909">
    <property type="entry name" value="Dimeric alpha+beta barrel"/>
    <property type="match status" value="1"/>
</dbReference>
<evidence type="ECO:0000313" key="1">
    <source>
        <dbReference type="EMBL" id="TLD70959.1"/>
    </source>
</evidence>
<dbReference type="Gene3D" id="3.30.70.100">
    <property type="match status" value="1"/>
</dbReference>
<proteinExistence type="predicted"/>
<comment type="caution">
    <text evidence="1">The sequence shown here is derived from an EMBL/GenBank/DDBJ whole genome shotgun (WGS) entry which is preliminary data.</text>
</comment>
<reference evidence="1 2" key="1">
    <citation type="submission" date="2019-05" db="EMBL/GenBank/DDBJ databases">
        <title>Verrucobacter flavum gen. nov., sp. nov. a new member of the family Verrucomicrobiaceae.</title>
        <authorList>
            <person name="Szuroczki S."/>
            <person name="Abbaszade G."/>
            <person name="Szabo A."/>
            <person name="Felfoldi T."/>
            <person name="Schumann P."/>
            <person name="Boka K."/>
            <person name="Keki Z."/>
            <person name="Toumi M."/>
            <person name="Toth E."/>
        </authorList>
    </citation>
    <scope>NUCLEOTIDE SEQUENCE [LARGE SCALE GENOMIC DNA]</scope>
    <source>
        <strain evidence="1 2">MG-N-17</strain>
    </source>
</reference>
<evidence type="ECO:0000313" key="2">
    <source>
        <dbReference type="Proteomes" id="UP000306196"/>
    </source>
</evidence>
<gene>
    <name evidence="1" type="ORF">FEM03_08550</name>
</gene>
<dbReference type="AlphaFoldDB" id="A0A5R8KH72"/>
<dbReference type="EMBL" id="VAUV01000006">
    <property type="protein sequence ID" value="TLD70959.1"/>
    <property type="molecule type" value="Genomic_DNA"/>
</dbReference>
<name>A0A5R8KH72_9BACT</name>
<dbReference type="PIRSF" id="PIRSF007028">
    <property type="entry name" value="UCP007028"/>
    <property type="match status" value="1"/>
</dbReference>
<dbReference type="RefSeq" id="WP_138085788.1">
    <property type="nucleotide sequence ID" value="NZ_VAUV01000006.1"/>
</dbReference>
<sequence length="120" mass="13605">MSKYVDGFVLTVPKKNLEGYKIMATKASVVWKDHGALEYRECVGEDMTPEGVLPFPTLTNLKEDEVVVFAYIVYNSREHRDEVNAKVMADPRIKESCDPEKMPFDCSKMAYGGFQTIVES</sequence>
<dbReference type="InterPro" id="IPR011008">
    <property type="entry name" value="Dimeric_a/b-barrel"/>
</dbReference>
<accession>A0A5R8KH72</accession>
<dbReference type="OrthoDB" id="9792392at2"/>
<keyword evidence="2" id="KW-1185">Reference proteome</keyword>
<dbReference type="InterPro" id="IPR009874">
    <property type="entry name" value="DUF1428"/>
</dbReference>
<protein>
    <submittedName>
        <fullName evidence="1">DUF1428 domain-containing protein</fullName>
    </submittedName>
</protein>